<comment type="caution">
    <text evidence="1">The sequence shown here is derived from an EMBL/GenBank/DDBJ whole genome shotgun (WGS) entry which is preliminary data.</text>
</comment>
<evidence type="ECO:0000313" key="2">
    <source>
        <dbReference type="Proteomes" id="UP001159363"/>
    </source>
</evidence>
<gene>
    <name evidence="1" type="ORF">PR048_013136</name>
</gene>
<accession>A0ABQ9HR86</accession>
<dbReference type="Proteomes" id="UP001159363">
    <property type="component" value="Chromosome X"/>
</dbReference>
<keyword evidence="2" id="KW-1185">Reference proteome</keyword>
<reference evidence="1 2" key="1">
    <citation type="submission" date="2023-02" db="EMBL/GenBank/DDBJ databases">
        <title>LHISI_Scaffold_Assembly.</title>
        <authorList>
            <person name="Stuart O.P."/>
            <person name="Cleave R."/>
            <person name="Magrath M.J.L."/>
            <person name="Mikheyev A.S."/>
        </authorList>
    </citation>
    <scope>NUCLEOTIDE SEQUENCE [LARGE SCALE GENOMIC DNA]</scope>
    <source>
        <strain evidence="1">Daus_M_001</strain>
        <tissue evidence="1">Leg muscle</tissue>
    </source>
</reference>
<organism evidence="1 2">
    <name type="scientific">Dryococelus australis</name>
    <dbReference type="NCBI Taxonomy" id="614101"/>
    <lineage>
        <taxon>Eukaryota</taxon>
        <taxon>Metazoa</taxon>
        <taxon>Ecdysozoa</taxon>
        <taxon>Arthropoda</taxon>
        <taxon>Hexapoda</taxon>
        <taxon>Insecta</taxon>
        <taxon>Pterygota</taxon>
        <taxon>Neoptera</taxon>
        <taxon>Polyneoptera</taxon>
        <taxon>Phasmatodea</taxon>
        <taxon>Verophasmatodea</taxon>
        <taxon>Anareolatae</taxon>
        <taxon>Phasmatidae</taxon>
        <taxon>Eurycanthinae</taxon>
        <taxon>Dryococelus</taxon>
    </lineage>
</organism>
<protein>
    <submittedName>
        <fullName evidence="1">Uncharacterized protein</fullName>
    </submittedName>
</protein>
<dbReference type="EMBL" id="JARBHB010000004">
    <property type="protein sequence ID" value="KAJ8886922.1"/>
    <property type="molecule type" value="Genomic_DNA"/>
</dbReference>
<sequence>MGTPKKCVAYNTITLLLVVRFADRTKCNKTTDLFKEKKFIFSNIRLHCYKTKNIYCNVSIPTVIHTRFVQMIKAYHDAYYKLRKLYLRDKNKDSFKKKMENLVKQVKVVSGIYFDGRKDKSVVQGKIGTKMYRRVQKEEHISLIHEPGGEYVGHLTLVKVTGIEIAKCILKYLEEANFDINQLQAIGCDGTAINTGWKNCVIRNIELPLRHLFEYLDGKTTCPASLSEKIGKQLPGCEKLPIVNFETVESGDINVTKTDLSKDLHPERSVYIRSLCKKSGPLSHFWWLTCANRVLQFFVSQTNPPEELKILAIRHQHSKGKSVRTFLPPSINFEASHYTELIY</sequence>
<evidence type="ECO:0000313" key="1">
    <source>
        <dbReference type="EMBL" id="KAJ8886922.1"/>
    </source>
</evidence>
<name>A0ABQ9HR86_9NEOP</name>
<proteinExistence type="predicted"/>